<dbReference type="SMART" id="SM00387">
    <property type="entry name" value="HATPase_c"/>
    <property type="match status" value="1"/>
</dbReference>
<dbReference type="Pfam" id="PF00512">
    <property type="entry name" value="HisKA"/>
    <property type="match status" value="1"/>
</dbReference>
<keyword evidence="3" id="KW-0597">Phosphoprotein</keyword>
<dbReference type="SMART" id="SM00388">
    <property type="entry name" value="HisKA"/>
    <property type="match status" value="1"/>
</dbReference>
<dbReference type="SMART" id="SM00091">
    <property type="entry name" value="PAS"/>
    <property type="match status" value="2"/>
</dbReference>
<accession>A0A1H8BSK9</accession>
<dbReference type="SUPFAM" id="SSF47384">
    <property type="entry name" value="Homodimeric domain of signal transducing histidine kinase"/>
    <property type="match status" value="1"/>
</dbReference>
<dbReference type="InterPro" id="IPR003594">
    <property type="entry name" value="HATPase_dom"/>
</dbReference>
<dbReference type="Pfam" id="PF00989">
    <property type="entry name" value="PAS"/>
    <property type="match status" value="1"/>
</dbReference>
<evidence type="ECO:0000256" key="4">
    <source>
        <dbReference type="ARBA" id="ARBA00022679"/>
    </source>
</evidence>
<dbReference type="SUPFAM" id="SSF55785">
    <property type="entry name" value="PYP-like sensor domain (PAS domain)"/>
    <property type="match status" value="2"/>
</dbReference>
<dbReference type="PANTHER" id="PTHR43065:SF10">
    <property type="entry name" value="PEROXIDE STRESS-ACTIVATED HISTIDINE KINASE MAK3"/>
    <property type="match status" value="1"/>
</dbReference>
<evidence type="ECO:0000256" key="7">
    <source>
        <dbReference type="ARBA" id="ARBA00022840"/>
    </source>
</evidence>
<keyword evidence="8" id="KW-0902">Two-component regulatory system</keyword>
<dbReference type="Gene3D" id="3.30.565.10">
    <property type="entry name" value="Histidine kinase-like ATPase, C-terminal domain"/>
    <property type="match status" value="1"/>
</dbReference>
<dbReference type="InterPro" id="IPR035965">
    <property type="entry name" value="PAS-like_dom_sf"/>
</dbReference>
<evidence type="ECO:0000256" key="3">
    <source>
        <dbReference type="ARBA" id="ARBA00022553"/>
    </source>
</evidence>
<keyword evidence="5" id="KW-0547">Nucleotide-binding</keyword>
<dbReference type="GO" id="GO:0006355">
    <property type="term" value="P:regulation of DNA-templated transcription"/>
    <property type="evidence" value="ECO:0007669"/>
    <property type="project" value="InterPro"/>
</dbReference>
<dbReference type="InterPro" id="IPR036890">
    <property type="entry name" value="HATPase_C_sf"/>
</dbReference>
<dbReference type="Pfam" id="PF13426">
    <property type="entry name" value="PAS_9"/>
    <property type="match status" value="1"/>
</dbReference>
<dbReference type="RefSeq" id="WP_089965419.1">
    <property type="nucleotide sequence ID" value="NZ_FOCQ01000002.1"/>
</dbReference>
<dbReference type="AlphaFoldDB" id="A0A1H8BSK9"/>
<protein>
    <recommendedName>
        <fullName evidence="2">histidine kinase</fullName>
        <ecNumber evidence="2">2.7.13.3</ecNumber>
    </recommendedName>
</protein>
<dbReference type="NCBIfam" id="TIGR00229">
    <property type="entry name" value="sensory_box"/>
    <property type="match status" value="1"/>
</dbReference>
<dbReference type="STRING" id="1173111.SAMN05444955_102341"/>
<dbReference type="Gene3D" id="1.10.287.130">
    <property type="match status" value="1"/>
</dbReference>
<dbReference type="SUPFAM" id="SSF55874">
    <property type="entry name" value="ATPase domain of HSP90 chaperone/DNA topoisomerase II/histidine kinase"/>
    <property type="match status" value="1"/>
</dbReference>
<keyword evidence="6" id="KW-0418">Kinase</keyword>
<reference evidence="11 12" key="1">
    <citation type="submission" date="2016-10" db="EMBL/GenBank/DDBJ databases">
        <authorList>
            <person name="de Groot N.N."/>
        </authorList>
    </citation>
    <scope>NUCLEOTIDE SEQUENCE [LARGE SCALE GENOMIC DNA]</scope>
    <source>
        <strain evidence="11 12">DSM 46701</strain>
    </source>
</reference>
<dbReference type="GO" id="GO:0005524">
    <property type="term" value="F:ATP binding"/>
    <property type="evidence" value="ECO:0007669"/>
    <property type="project" value="UniProtKB-KW"/>
</dbReference>
<dbReference type="EMBL" id="FOCQ01000002">
    <property type="protein sequence ID" value="SEM85845.1"/>
    <property type="molecule type" value="Genomic_DNA"/>
</dbReference>
<sequence>MPIAFHLDMNFNQLKYWMERFSRAVMIVDDRGIILDVNRPFQRLVQLKNHEIKGKSCTQFLTVPAQLEWGRNQMQWLKGKLRCGGANMIKTDIQMLTGNDDHRSYHVLTFYPATPFENIAAQLISHLHLGIVLLDERNCVLEINPAARKYLGMERKEVLHQPLEESIARLQLPEPFSERLIALLSSPAEGCRRTEVEQKVKNAAQCLSITIHPVHDRFSGFTGRYLIIENVTEIRSLEKQIRRNNRLATLGQIAAGTAHEIRNPLTSIKGFLQVIGHRLKENGQYKEQGYIEIMLKEISRISNLVGEFLLLSKPRDVRLQTVSVFKVLKEILPIIKNEAMLHNVQVNIEKNLSSLPVVVADGELLKQVFLNLCKNAIEAMGDGGELTIRLTAGEPESKVIVDIVDMGPGIPVHVMEKIFEPFFTTKENGTGLGLSICQQIMKEIGGFIRVSSGEMGTTFSVHLPLA</sequence>
<dbReference type="PANTHER" id="PTHR43065">
    <property type="entry name" value="SENSOR HISTIDINE KINASE"/>
    <property type="match status" value="1"/>
</dbReference>
<evidence type="ECO:0000259" key="9">
    <source>
        <dbReference type="PROSITE" id="PS50109"/>
    </source>
</evidence>
<dbReference type="Pfam" id="PF02518">
    <property type="entry name" value="HATPase_c"/>
    <property type="match status" value="1"/>
</dbReference>
<evidence type="ECO:0000256" key="5">
    <source>
        <dbReference type="ARBA" id="ARBA00022741"/>
    </source>
</evidence>
<dbReference type="GO" id="GO:0000155">
    <property type="term" value="F:phosphorelay sensor kinase activity"/>
    <property type="evidence" value="ECO:0007669"/>
    <property type="project" value="InterPro"/>
</dbReference>
<dbReference type="PROSITE" id="PS50109">
    <property type="entry name" value="HIS_KIN"/>
    <property type="match status" value="1"/>
</dbReference>
<gene>
    <name evidence="11" type="ORF">SAMN05444955_102341</name>
</gene>
<keyword evidence="4" id="KW-0808">Transferase</keyword>
<dbReference type="PRINTS" id="PR00344">
    <property type="entry name" value="BCTRLSENSOR"/>
</dbReference>
<dbReference type="Proteomes" id="UP000199695">
    <property type="component" value="Unassembled WGS sequence"/>
</dbReference>
<dbReference type="CDD" id="cd00082">
    <property type="entry name" value="HisKA"/>
    <property type="match status" value="1"/>
</dbReference>
<dbReference type="Gene3D" id="3.30.450.20">
    <property type="entry name" value="PAS domain"/>
    <property type="match status" value="2"/>
</dbReference>
<dbReference type="InterPro" id="IPR036097">
    <property type="entry name" value="HisK_dim/P_sf"/>
</dbReference>
<feature type="domain" description="PAS" evidence="10">
    <location>
        <begin position="116"/>
        <end position="174"/>
    </location>
</feature>
<dbReference type="InterPro" id="IPR003661">
    <property type="entry name" value="HisK_dim/P_dom"/>
</dbReference>
<evidence type="ECO:0000256" key="2">
    <source>
        <dbReference type="ARBA" id="ARBA00012438"/>
    </source>
</evidence>
<evidence type="ECO:0000256" key="1">
    <source>
        <dbReference type="ARBA" id="ARBA00000085"/>
    </source>
</evidence>
<proteinExistence type="predicted"/>
<dbReference type="InterPro" id="IPR004358">
    <property type="entry name" value="Sig_transdc_His_kin-like_C"/>
</dbReference>
<name>A0A1H8BSK9_9BACL</name>
<dbReference type="PROSITE" id="PS50112">
    <property type="entry name" value="PAS"/>
    <property type="match status" value="1"/>
</dbReference>
<evidence type="ECO:0000313" key="12">
    <source>
        <dbReference type="Proteomes" id="UP000199695"/>
    </source>
</evidence>
<dbReference type="InterPro" id="IPR005467">
    <property type="entry name" value="His_kinase_dom"/>
</dbReference>
<evidence type="ECO:0000313" key="11">
    <source>
        <dbReference type="EMBL" id="SEM85845.1"/>
    </source>
</evidence>
<comment type="catalytic activity">
    <reaction evidence="1">
        <text>ATP + protein L-histidine = ADP + protein N-phospho-L-histidine.</text>
        <dbReference type="EC" id="2.7.13.3"/>
    </reaction>
</comment>
<organism evidence="11 12">
    <name type="scientific">Lihuaxuella thermophila</name>
    <dbReference type="NCBI Taxonomy" id="1173111"/>
    <lineage>
        <taxon>Bacteria</taxon>
        <taxon>Bacillati</taxon>
        <taxon>Bacillota</taxon>
        <taxon>Bacilli</taxon>
        <taxon>Bacillales</taxon>
        <taxon>Thermoactinomycetaceae</taxon>
        <taxon>Lihuaxuella</taxon>
    </lineage>
</organism>
<dbReference type="InterPro" id="IPR013767">
    <property type="entry name" value="PAS_fold"/>
</dbReference>
<evidence type="ECO:0000256" key="8">
    <source>
        <dbReference type="ARBA" id="ARBA00023012"/>
    </source>
</evidence>
<dbReference type="OrthoDB" id="9815750at2"/>
<evidence type="ECO:0000259" key="10">
    <source>
        <dbReference type="PROSITE" id="PS50112"/>
    </source>
</evidence>
<feature type="domain" description="Histidine kinase" evidence="9">
    <location>
        <begin position="256"/>
        <end position="466"/>
    </location>
</feature>
<keyword evidence="12" id="KW-1185">Reference proteome</keyword>
<dbReference type="EC" id="2.7.13.3" evidence="2"/>
<evidence type="ECO:0000256" key="6">
    <source>
        <dbReference type="ARBA" id="ARBA00022777"/>
    </source>
</evidence>
<keyword evidence="7" id="KW-0067">ATP-binding</keyword>
<dbReference type="InterPro" id="IPR000014">
    <property type="entry name" value="PAS"/>
</dbReference>
<dbReference type="CDD" id="cd00130">
    <property type="entry name" value="PAS"/>
    <property type="match status" value="2"/>
</dbReference>